<protein>
    <submittedName>
        <fullName evidence="2">Uncharacterized protein</fullName>
    </submittedName>
</protein>
<sequence length="104" mass="11407">MPRHQRDMREQGCLHGAHKRMGEGSLPALGWAVAVSRIGFWKGRPAGLGLDEELRACRQERGTKDQLLGEGGGGAVEPHSEMGRLLHNAQWTMDGCMDGNDGWE</sequence>
<evidence type="ECO:0000313" key="3">
    <source>
        <dbReference type="Proteomes" id="UP001287286"/>
    </source>
</evidence>
<name>A0ABR0BM03_PURLI</name>
<evidence type="ECO:0000256" key="1">
    <source>
        <dbReference type="SAM" id="MobiDB-lite"/>
    </source>
</evidence>
<gene>
    <name evidence="2" type="ORF">Purlil1_10694</name>
</gene>
<reference evidence="2 3" key="1">
    <citation type="journal article" date="2024" name="Microbiol. Resour. Announc.">
        <title>Genome annotations for the ascomycete fungi Trichoderma harzianum, Trichoderma aggressivum, and Purpureocillium lilacinum.</title>
        <authorList>
            <person name="Beijen E.P.W."/>
            <person name="Ohm R.A."/>
        </authorList>
    </citation>
    <scope>NUCLEOTIDE SEQUENCE [LARGE SCALE GENOMIC DNA]</scope>
    <source>
        <strain evidence="2 3">CBS 150709</strain>
    </source>
</reference>
<accession>A0ABR0BM03</accession>
<feature type="compositionally biased region" description="Basic and acidic residues" evidence="1">
    <location>
        <begin position="1"/>
        <end position="12"/>
    </location>
</feature>
<organism evidence="2 3">
    <name type="scientific">Purpureocillium lilacinum</name>
    <name type="common">Paecilomyces lilacinus</name>
    <dbReference type="NCBI Taxonomy" id="33203"/>
    <lineage>
        <taxon>Eukaryota</taxon>
        <taxon>Fungi</taxon>
        <taxon>Dikarya</taxon>
        <taxon>Ascomycota</taxon>
        <taxon>Pezizomycotina</taxon>
        <taxon>Sordariomycetes</taxon>
        <taxon>Hypocreomycetidae</taxon>
        <taxon>Hypocreales</taxon>
        <taxon>Ophiocordycipitaceae</taxon>
        <taxon>Purpureocillium</taxon>
    </lineage>
</organism>
<dbReference type="Proteomes" id="UP001287286">
    <property type="component" value="Unassembled WGS sequence"/>
</dbReference>
<dbReference type="EMBL" id="JAWRVI010000056">
    <property type="protein sequence ID" value="KAK4083457.1"/>
    <property type="molecule type" value="Genomic_DNA"/>
</dbReference>
<feature type="region of interest" description="Disordered" evidence="1">
    <location>
        <begin position="1"/>
        <end position="23"/>
    </location>
</feature>
<evidence type="ECO:0000313" key="2">
    <source>
        <dbReference type="EMBL" id="KAK4083457.1"/>
    </source>
</evidence>
<proteinExistence type="predicted"/>
<comment type="caution">
    <text evidence="2">The sequence shown here is derived from an EMBL/GenBank/DDBJ whole genome shotgun (WGS) entry which is preliminary data.</text>
</comment>
<keyword evidence="3" id="KW-1185">Reference proteome</keyword>